<dbReference type="OrthoDB" id="550424at2759"/>
<dbReference type="Gene3D" id="1.10.287.110">
    <property type="entry name" value="DnaJ domain"/>
    <property type="match status" value="1"/>
</dbReference>
<dbReference type="FunFam" id="2.60.260.20:FF:000003">
    <property type="entry name" value="DnaJ subfamily A member 2"/>
    <property type="match status" value="1"/>
</dbReference>
<dbReference type="PROSITE" id="PS51188">
    <property type="entry name" value="ZF_CR"/>
    <property type="match status" value="1"/>
</dbReference>
<evidence type="ECO:0000256" key="6">
    <source>
        <dbReference type="SAM" id="MobiDB-lite"/>
    </source>
</evidence>
<dbReference type="SUPFAM" id="SSF49493">
    <property type="entry name" value="HSP40/DnaJ peptide-binding domain"/>
    <property type="match status" value="2"/>
</dbReference>
<dbReference type="CDD" id="cd10719">
    <property type="entry name" value="DnaJ_zf"/>
    <property type="match status" value="1"/>
</dbReference>
<dbReference type="PROSITE" id="PS50076">
    <property type="entry name" value="DNAJ_2"/>
    <property type="match status" value="1"/>
</dbReference>
<dbReference type="InterPro" id="IPR001305">
    <property type="entry name" value="HSP_DnaJ_Cys-rich_dom"/>
</dbReference>
<keyword evidence="10" id="KW-1185">Reference proteome</keyword>
<evidence type="ECO:0000259" key="8">
    <source>
        <dbReference type="PROSITE" id="PS51188"/>
    </source>
</evidence>
<feature type="region of interest" description="Disordered" evidence="6">
    <location>
        <begin position="362"/>
        <end position="425"/>
    </location>
</feature>
<dbReference type="InterPro" id="IPR044713">
    <property type="entry name" value="DNJA1/2-like"/>
</dbReference>
<dbReference type="CDD" id="cd10747">
    <property type="entry name" value="DnaJ_C"/>
    <property type="match status" value="1"/>
</dbReference>
<protein>
    <submittedName>
        <fullName evidence="9">DnaJ-domain-containing protein</fullName>
    </submittedName>
</protein>
<dbReference type="InterPro" id="IPR018253">
    <property type="entry name" value="DnaJ_domain_CS"/>
</dbReference>
<keyword evidence="1 5" id="KW-0479">Metal-binding</keyword>
<evidence type="ECO:0000256" key="2">
    <source>
        <dbReference type="ARBA" id="ARBA00022737"/>
    </source>
</evidence>
<dbReference type="Pfam" id="PF01556">
    <property type="entry name" value="DnaJ_C"/>
    <property type="match status" value="1"/>
</dbReference>
<dbReference type="FunFam" id="2.10.230.10:FF:000001">
    <property type="entry name" value="DnaJ subfamily A member 2"/>
    <property type="match status" value="1"/>
</dbReference>
<evidence type="ECO:0000313" key="10">
    <source>
        <dbReference type="Proteomes" id="UP000245942"/>
    </source>
</evidence>
<dbReference type="Proteomes" id="UP000245942">
    <property type="component" value="Unassembled WGS sequence"/>
</dbReference>
<accession>A0A316UHS6</accession>
<evidence type="ECO:0000256" key="3">
    <source>
        <dbReference type="ARBA" id="ARBA00022771"/>
    </source>
</evidence>
<dbReference type="CDD" id="cd06257">
    <property type="entry name" value="DnaJ"/>
    <property type="match status" value="1"/>
</dbReference>
<proteinExistence type="predicted"/>
<dbReference type="PRINTS" id="PR00625">
    <property type="entry name" value="JDOMAIN"/>
</dbReference>
<dbReference type="InterPro" id="IPR001623">
    <property type="entry name" value="DnaJ_domain"/>
</dbReference>
<dbReference type="Pfam" id="PF00684">
    <property type="entry name" value="DnaJ_CXXCXGXG"/>
    <property type="match status" value="1"/>
</dbReference>
<feature type="domain" description="CR-type" evidence="8">
    <location>
        <begin position="138"/>
        <end position="223"/>
    </location>
</feature>
<dbReference type="SUPFAM" id="SSF57938">
    <property type="entry name" value="DnaJ/Hsp40 cysteine-rich domain"/>
    <property type="match status" value="1"/>
</dbReference>
<dbReference type="Pfam" id="PF00226">
    <property type="entry name" value="DnaJ"/>
    <property type="match status" value="1"/>
</dbReference>
<dbReference type="GeneID" id="37015398"/>
<dbReference type="SMART" id="SM00271">
    <property type="entry name" value="DnaJ"/>
    <property type="match status" value="1"/>
</dbReference>
<dbReference type="InterPro" id="IPR036869">
    <property type="entry name" value="J_dom_sf"/>
</dbReference>
<dbReference type="InterPro" id="IPR008971">
    <property type="entry name" value="HSP40/DnaJ_pept-bd"/>
</dbReference>
<dbReference type="Gene3D" id="2.60.260.20">
    <property type="entry name" value="Urease metallochaperone UreE, N-terminal domain"/>
    <property type="match status" value="2"/>
</dbReference>
<dbReference type="EMBL" id="KZ819322">
    <property type="protein sequence ID" value="PWN22745.1"/>
    <property type="molecule type" value="Genomic_DNA"/>
</dbReference>
<dbReference type="GO" id="GO:0051082">
    <property type="term" value="F:unfolded protein binding"/>
    <property type="evidence" value="ECO:0007669"/>
    <property type="project" value="InterPro"/>
</dbReference>
<dbReference type="InterPro" id="IPR036410">
    <property type="entry name" value="HSP_DnaJ_Cys-rich_dom_sf"/>
</dbReference>
<keyword evidence="2" id="KW-0677">Repeat</keyword>
<dbReference type="GO" id="GO:0008270">
    <property type="term" value="F:zinc ion binding"/>
    <property type="evidence" value="ECO:0007669"/>
    <property type="project" value="UniProtKB-KW"/>
</dbReference>
<dbReference type="PROSITE" id="PS00636">
    <property type="entry name" value="DNAJ_1"/>
    <property type="match status" value="1"/>
</dbReference>
<dbReference type="AlphaFoldDB" id="A0A316UHS6"/>
<organism evidence="9 10">
    <name type="scientific">Pseudomicrostroma glucosiphilum</name>
    <dbReference type="NCBI Taxonomy" id="1684307"/>
    <lineage>
        <taxon>Eukaryota</taxon>
        <taxon>Fungi</taxon>
        <taxon>Dikarya</taxon>
        <taxon>Basidiomycota</taxon>
        <taxon>Ustilaginomycotina</taxon>
        <taxon>Exobasidiomycetes</taxon>
        <taxon>Microstromatales</taxon>
        <taxon>Microstromatales incertae sedis</taxon>
        <taxon>Pseudomicrostroma</taxon>
    </lineage>
</organism>
<reference evidence="9 10" key="1">
    <citation type="journal article" date="2018" name="Mol. Biol. Evol.">
        <title>Broad Genomic Sampling Reveals a Smut Pathogenic Ancestry of the Fungal Clade Ustilaginomycotina.</title>
        <authorList>
            <person name="Kijpornyongpan T."/>
            <person name="Mondo S.J."/>
            <person name="Barry K."/>
            <person name="Sandor L."/>
            <person name="Lee J."/>
            <person name="Lipzen A."/>
            <person name="Pangilinan J."/>
            <person name="LaButti K."/>
            <person name="Hainaut M."/>
            <person name="Henrissat B."/>
            <person name="Grigoriev I.V."/>
            <person name="Spatafora J.W."/>
            <person name="Aime M.C."/>
        </authorList>
    </citation>
    <scope>NUCLEOTIDE SEQUENCE [LARGE SCALE GENOMIC DNA]</scope>
    <source>
        <strain evidence="9 10">MCA 4718</strain>
    </source>
</reference>
<dbReference type="InterPro" id="IPR002939">
    <property type="entry name" value="DnaJ_C"/>
</dbReference>
<dbReference type="PANTHER" id="PTHR43888">
    <property type="entry name" value="DNAJ-LIKE-2, ISOFORM A-RELATED"/>
    <property type="match status" value="1"/>
</dbReference>
<keyword evidence="4 5" id="KW-0862">Zinc</keyword>
<evidence type="ECO:0000313" key="9">
    <source>
        <dbReference type="EMBL" id="PWN22745.1"/>
    </source>
</evidence>
<gene>
    <name evidence="9" type="ORF">BCV69DRAFT_289187</name>
</gene>
<evidence type="ECO:0000256" key="1">
    <source>
        <dbReference type="ARBA" id="ARBA00022723"/>
    </source>
</evidence>
<evidence type="ECO:0000256" key="4">
    <source>
        <dbReference type="ARBA" id="ARBA00022833"/>
    </source>
</evidence>
<dbReference type="STRING" id="1684307.A0A316UHS6"/>
<sequence length="425" mass="46410">MPVDTALYDLLGVSPEATDAELKKAYRKQSLANHPDKNPGDEAASARFQEISSAYETLADPDTRAAYDRYGSEGMSGGPGGMGGPDMDDIFAQMFGGGMGGMGGMPGMGGRGGPRRKPKRGQDSVIDYDVSLQDLYLGRTAHFNLSKQVLCPTCSGSGAKQGTKAKQCVKCQGQGRCLQMRSMGNGMVAQSYATCDECQGEGEKVRDKDRCKRCKGAKTVKDKNKLELRIERGMTDGQTIVFKGENDQEPGVPQAGDIIFKLVLRNDNTNFTIKGLDLMATVHLTLRESLMGFSRTVLVHLDGRHLSVNKSHGEVTRPGSLERIIGEGMPRERDMGERGDLYIKWEVDFPQDGWLEGRDDASRSLSSLLPPPRASIPEEDDTEVTESHTQAAREAEFGRNQPKQTQQEDFWEDETEAPQAGCAQA</sequence>
<name>A0A316UHS6_9BASI</name>
<evidence type="ECO:0000256" key="5">
    <source>
        <dbReference type="PROSITE-ProRule" id="PRU00546"/>
    </source>
</evidence>
<dbReference type="FunFam" id="1.10.287.110:FF:000041">
    <property type="entry name" value="Chaperone protein DNAj, putative"/>
    <property type="match status" value="1"/>
</dbReference>
<dbReference type="RefSeq" id="XP_025349905.1">
    <property type="nucleotide sequence ID" value="XM_025493664.1"/>
</dbReference>
<evidence type="ECO:0000259" key="7">
    <source>
        <dbReference type="PROSITE" id="PS50076"/>
    </source>
</evidence>
<feature type="zinc finger region" description="CR-type" evidence="5">
    <location>
        <begin position="138"/>
        <end position="223"/>
    </location>
</feature>
<dbReference type="GO" id="GO:0030544">
    <property type="term" value="F:Hsp70 protein binding"/>
    <property type="evidence" value="ECO:0007669"/>
    <property type="project" value="InterPro"/>
</dbReference>
<dbReference type="Gene3D" id="2.10.230.10">
    <property type="entry name" value="Heat shock protein DnaJ, cysteine-rich domain"/>
    <property type="match status" value="1"/>
</dbReference>
<feature type="domain" description="J" evidence="7">
    <location>
        <begin position="6"/>
        <end position="71"/>
    </location>
</feature>
<keyword evidence="3 5" id="KW-0863">Zinc-finger</keyword>
<dbReference type="GO" id="GO:0006457">
    <property type="term" value="P:protein folding"/>
    <property type="evidence" value="ECO:0007669"/>
    <property type="project" value="InterPro"/>
</dbReference>
<dbReference type="SUPFAM" id="SSF46565">
    <property type="entry name" value="Chaperone J-domain"/>
    <property type="match status" value="1"/>
</dbReference>